<organism evidence="7 8">
    <name type="scientific">Actinocatenispora rupis</name>
    <dbReference type="NCBI Taxonomy" id="519421"/>
    <lineage>
        <taxon>Bacteria</taxon>
        <taxon>Bacillati</taxon>
        <taxon>Actinomycetota</taxon>
        <taxon>Actinomycetes</taxon>
        <taxon>Micromonosporales</taxon>
        <taxon>Micromonosporaceae</taxon>
        <taxon>Actinocatenispora</taxon>
    </lineage>
</organism>
<name>A0A8J3JCY5_9ACTN</name>
<feature type="transmembrane region" description="Helical" evidence="5">
    <location>
        <begin position="139"/>
        <end position="158"/>
    </location>
</feature>
<dbReference type="PROSITE" id="PS50850">
    <property type="entry name" value="MFS"/>
    <property type="match status" value="1"/>
</dbReference>
<keyword evidence="4 5" id="KW-0472">Membrane</keyword>
<feature type="transmembrane region" description="Helical" evidence="5">
    <location>
        <begin position="170"/>
        <end position="192"/>
    </location>
</feature>
<accession>A0A8J3JCY5</accession>
<dbReference type="AlphaFoldDB" id="A0A8J3JCY5"/>
<proteinExistence type="predicted"/>
<comment type="caution">
    <text evidence="7">The sequence shown here is derived from an EMBL/GenBank/DDBJ whole genome shotgun (WGS) entry which is preliminary data.</text>
</comment>
<dbReference type="CDD" id="cd17393">
    <property type="entry name" value="MFS_MosC_like"/>
    <property type="match status" value="1"/>
</dbReference>
<dbReference type="InterPro" id="IPR020846">
    <property type="entry name" value="MFS_dom"/>
</dbReference>
<dbReference type="RefSeq" id="WP_203664741.1">
    <property type="nucleotide sequence ID" value="NZ_BAAAZM010000027.1"/>
</dbReference>
<dbReference type="InterPro" id="IPR036259">
    <property type="entry name" value="MFS_trans_sf"/>
</dbReference>
<feature type="transmembrane region" description="Helical" evidence="5">
    <location>
        <begin position="213"/>
        <end position="231"/>
    </location>
</feature>
<dbReference type="GO" id="GO:0022857">
    <property type="term" value="F:transmembrane transporter activity"/>
    <property type="evidence" value="ECO:0007669"/>
    <property type="project" value="InterPro"/>
</dbReference>
<feature type="transmembrane region" description="Helical" evidence="5">
    <location>
        <begin position="279"/>
        <end position="300"/>
    </location>
</feature>
<keyword evidence="8" id="KW-1185">Reference proteome</keyword>
<dbReference type="Pfam" id="PF07690">
    <property type="entry name" value="MFS_1"/>
    <property type="match status" value="1"/>
</dbReference>
<dbReference type="SUPFAM" id="SSF103473">
    <property type="entry name" value="MFS general substrate transporter"/>
    <property type="match status" value="1"/>
</dbReference>
<feature type="transmembrane region" description="Helical" evidence="5">
    <location>
        <begin position="246"/>
        <end position="267"/>
    </location>
</feature>
<dbReference type="EMBL" id="BOMB01000053">
    <property type="protein sequence ID" value="GID16120.1"/>
    <property type="molecule type" value="Genomic_DNA"/>
</dbReference>
<dbReference type="GO" id="GO:0005886">
    <property type="term" value="C:plasma membrane"/>
    <property type="evidence" value="ECO:0007669"/>
    <property type="project" value="UniProtKB-SubCell"/>
</dbReference>
<dbReference type="PANTHER" id="PTHR23514">
    <property type="entry name" value="BYPASS OF STOP CODON PROTEIN 6"/>
    <property type="match status" value="1"/>
</dbReference>
<evidence type="ECO:0000259" key="6">
    <source>
        <dbReference type="PROSITE" id="PS50850"/>
    </source>
</evidence>
<evidence type="ECO:0000256" key="4">
    <source>
        <dbReference type="ARBA" id="ARBA00023136"/>
    </source>
</evidence>
<dbReference type="InterPro" id="IPR051788">
    <property type="entry name" value="MFS_Transporter"/>
</dbReference>
<dbReference type="Gene3D" id="1.20.1250.20">
    <property type="entry name" value="MFS general substrate transporter like domains"/>
    <property type="match status" value="2"/>
</dbReference>
<feature type="domain" description="Major facilitator superfamily (MFS) profile" evidence="6">
    <location>
        <begin position="218"/>
        <end position="405"/>
    </location>
</feature>
<evidence type="ECO:0000256" key="2">
    <source>
        <dbReference type="ARBA" id="ARBA00022692"/>
    </source>
</evidence>
<feature type="transmembrane region" description="Helical" evidence="5">
    <location>
        <begin position="51"/>
        <end position="75"/>
    </location>
</feature>
<reference evidence="7" key="1">
    <citation type="submission" date="2021-01" db="EMBL/GenBank/DDBJ databases">
        <title>Whole genome shotgun sequence of Actinocatenispora rupis NBRC 107355.</title>
        <authorList>
            <person name="Komaki H."/>
            <person name="Tamura T."/>
        </authorList>
    </citation>
    <scope>NUCLEOTIDE SEQUENCE</scope>
    <source>
        <strain evidence="7">NBRC 107355</strain>
    </source>
</reference>
<evidence type="ECO:0000256" key="3">
    <source>
        <dbReference type="ARBA" id="ARBA00022989"/>
    </source>
</evidence>
<sequence>MTGIAEHTTTGYRDGRRRVAISASYFVQGLCFAALLTQVPVLQTRFGFSDLGLAGLLLAVPVVAGVGSLLAGLVAERVGSAAVLRVVQPVVCLSVLATGLVPNRPGLYVALAFFGVCVGAVDATMNMQGVGLERRYGRSILASFHAVWSAAGILGALISSGTEHWRLPLGAGFGVVAVLGVGLSVGFGPRLLSRAEETAPADAGPAGTPAPAVPWRPIVLIGLAVALMYIADSATSNWSALYLRNGLAASAAIASWGYAAYQGCMLVGRVGADRVVRRFGPVVAVRAGGVVAVLGLALVVAAPGSAAAIVGFGVLGLGLCVVVPQSFSAAGQYDPGGTGLAVSRVNLFNYVGFLVGAPLVGAIESVSTWRVGFAVPLVLVAAIIPLAVAFRPVRRAAVPAAQVAE</sequence>
<feature type="transmembrane region" description="Helical" evidence="5">
    <location>
        <begin position="345"/>
        <end position="363"/>
    </location>
</feature>
<feature type="transmembrane region" description="Helical" evidence="5">
    <location>
        <begin position="107"/>
        <end position="127"/>
    </location>
</feature>
<dbReference type="PANTHER" id="PTHR23514:SF13">
    <property type="entry name" value="INNER MEMBRANE PROTEIN YBJJ"/>
    <property type="match status" value="1"/>
</dbReference>
<evidence type="ECO:0000313" key="7">
    <source>
        <dbReference type="EMBL" id="GID16120.1"/>
    </source>
</evidence>
<feature type="transmembrane region" description="Helical" evidence="5">
    <location>
        <begin position="82"/>
        <end position="101"/>
    </location>
</feature>
<comment type="subcellular location">
    <subcellularLocation>
        <location evidence="1">Cell membrane</location>
        <topology evidence="1">Multi-pass membrane protein</topology>
    </subcellularLocation>
</comment>
<keyword evidence="2 5" id="KW-0812">Transmembrane</keyword>
<feature type="transmembrane region" description="Helical" evidence="5">
    <location>
        <begin position="19"/>
        <end position="39"/>
    </location>
</feature>
<gene>
    <name evidence="7" type="ORF">Aru02nite_70090</name>
</gene>
<dbReference type="Proteomes" id="UP000612808">
    <property type="component" value="Unassembled WGS sequence"/>
</dbReference>
<feature type="transmembrane region" description="Helical" evidence="5">
    <location>
        <begin position="369"/>
        <end position="390"/>
    </location>
</feature>
<feature type="transmembrane region" description="Helical" evidence="5">
    <location>
        <begin position="306"/>
        <end position="324"/>
    </location>
</feature>
<protein>
    <submittedName>
        <fullName evidence="7">MFS transporter</fullName>
    </submittedName>
</protein>
<keyword evidence="3 5" id="KW-1133">Transmembrane helix</keyword>
<evidence type="ECO:0000256" key="5">
    <source>
        <dbReference type="SAM" id="Phobius"/>
    </source>
</evidence>
<evidence type="ECO:0000313" key="8">
    <source>
        <dbReference type="Proteomes" id="UP000612808"/>
    </source>
</evidence>
<dbReference type="InterPro" id="IPR011701">
    <property type="entry name" value="MFS"/>
</dbReference>
<evidence type="ECO:0000256" key="1">
    <source>
        <dbReference type="ARBA" id="ARBA00004651"/>
    </source>
</evidence>